<protein>
    <submittedName>
        <fullName evidence="2">Uncharacterized protein</fullName>
    </submittedName>
</protein>
<keyword evidence="1" id="KW-1133">Transmembrane helix</keyword>
<evidence type="ECO:0000313" key="3">
    <source>
        <dbReference type="Proteomes" id="UP000011682"/>
    </source>
</evidence>
<dbReference type="AlphaFoldDB" id="S9QAD3"/>
<gene>
    <name evidence="2" type="ORF">D187_004050</name>
</gene>
<comment type="caution">
    <text evidence="2">The sequence shown here is derived from an EMBL/GenBank/DDBJ whole genome shotgun (WGS) entry which is preliminary data.</text>
</comment>
<sequence>MARDVFAGVDTSWAMATGASFTGVRVMLTAASDVGGYLGGLAVSLWTPAETLTPRTGLALARLRALGVGLLLLALPAGLAWLLASSPTLICSLDRPAAEPREVSCDIRTTAQ</sequence>
<accession>S9QAD3</accession>
<evidence type="ECO:0000256" key="1">
    <source>
        <dbReference type="SAM" id="Phobius"/>
    </source>
</evidence>
<organism evidence="2 3">
    <name type="scientific">Cystobacter fuscus (strain ATCC 25194 / DSM 2262 / NBRC 100088 / M29)</name>
    <dbReference type="NCBI Taxonomy" id="1242864"/>
    <lineage>
        <taxon>Bacteria</taxon>
        <taxon>Pseudomonadati</taxon>
        <taxon>Myxococcota</taxon>
        <taxon>Myxococcia</taxon>
        <taxon>Myxococcales</taxon>
        <taxon>Cystobacterineae</taxon>
        <taxon>Archangiaceae</taxon>
        <taxon>Cystobacter</taxon>
    </lineage>
</organism>
<dbReference type="Proteomes" id="UP000011682">
    <property type="component" value="Unassembled WGS sequence"/>
</dbReference>
<reference evidence="2" key="1">
    <citation type="submission" date="2013-05" db="EMBL/GenBank/DDBJ databases">
        <title>Genome assembly of Cystobacter fuscus DSM 2262.</title>
        <authorList>
            <person name="Sharma G."/>
            <person name="Khatri I."/>
            <person name="Kaur C."/>
            <person name="Mayilraj S."/>
            <person name="Subramanian S."/>
        </authorList>
    </citation>
    <scope>NUCLEOTIDE SEQUENCE [LARGE SCALE GENOMIC DNA]</scope>
    <source>
        <strain evidence="2">DSM 2262</strain>
    </source>
</reference>
<keyword evidence="1" id="KW-0812">Transmembrane</keyword>
<evidence type="ECO:0000313" key="2">
    <source>
        <dbReference type="EMBL" id="EPX58294.1"/>
    </source>
</evidence>
<keyword evidence="3" id="KW-1185">Reference proteome</keyword>
<keyword evidence="1" id="KW-0472">Membrane</keyword>
<dbReference type="EMBL" id="ANAH02000025">
    <property type="protein sequence ID" value="EPX58294.1"/>
    <property type="molecule type" value="Genomic_DNA"/>
</dbReference>
<proteinExistence type="predicted"/>
<feature type="transmembrane region" description="Helical" evidence="1">
    <location>
        <begin position="65"/>
        <end position="84"/>
    </location>
</feature>
<name>S9QAD3_CYSF2</name>